<organism evidence="5">
    <name type="scientific">freshwater metagenome</name>
    <dbReference type="NCBI Taxonomy" id="449393"/>
    <lineage>
        <taxon>unclassified sequences</taxon>
        <taxon>metagenomes</taxon>
        <taxon>ecological metagenomes</taxon>
    </lineage>
</organism>
<reference evidence="5" key="1">
    <citation type="submission" date="2020-05" db="EMBL/GenBank/DDBJ databases">
        <authorList>
            <person name="Chiriac C."/>
            <person name="Salcher M."/>
            <person name="Ghai R."/>
            <person name="Kavagutti S V."/>
        </authorList>
    </citation>
    <scope>NUCLEOTIDE SEQUENCE</scope>
</reference>
<dbReference type="Gene3D" id="1.10.10.10">
    <property type="entry name" value="Winged helix-like DNA-binding domain superfamily/Winged helix DNA-binding domain"/>
    <property type="match status" value="1"/>
</dbReference>
<dbReference type="SUPFAM" id="SSF54909">
    <property type="entry name" value="Dimeric alpha+beta barrel"/>
    <property type="match status" value="1"/>
</dbReference>
<dbReference type="AlphaFoldDB" id="A0A6J6QYV0"/>
<dbReference type="InterPro" id="IPR019887">
    <property type="entry name" value="Tscrpt_reg_AsnC/Lrp_C"/>
</dbReference>
<dbReference type="GO" id="GO:0005829">
    <property type="term" value="C:cytosol"/>
    <property type="evidence" value="ECO:0007669"/>
    <property type="project" value="TreeGrafter"/>
</dbReference>
<dbReference type="Gene3D" id="3.30.70.920">
    <property type="match status" value="1"/>
</dbReference>
<evidence type="ECO:0000313" key="5">
    <source>
        <dbReference type="EMBL" id="CAB4716059.1"/>
    </source>
</evidence>
<dbReference type="GO" id="GO:0043565">
    <property type="term" value="F:sequence-specific DNA binding"/>
    <property type="evidence" value="ECO:0007669"/>
    <property type="project" value="InterPro"/>
</dbReference>
<dbReference type="PANTHER" id="PTHR30154">
    <property type="entry name" value="LEUCINE-RESPONSIVE REGULATORY PROTEIN"/>
    <property type="match status" value="1"/>
</dbReference>
<feature type="domain" description="HTH asnC-type" evidence="4">
    <location>
        <begin position="11"/>
        <end position="72"/>
    </location>
</feature>
<dbReference type="InterPro" id="IPR019888">
    <property type="entry name" value="Tscrpt_reg_AsnC-like"/>
</dbReference>
<dbReference type="InterPro" id="IPR000485">
    <property type="entry name" value="AsnC-type_HTH_dom"/>
</dbReference>
<evidence type="ECO:0000256" key="1">
    <source>
        <dbReference type="ARBA" id="ARBA00023015"/>
    </source>
</evidence>
<gene>
    <name evidence="5" type="ORF">UFOPK2657_00756</name>
</gene>
<evidence type="ECO:0000256" key="3">
    <source>
        <dbReference type="ARBA" id="ARBA00023163"/>
    </source>
</evidence>
<dbReference type="EMBL" id="CAEZYG010000132">
    <property type="protein sequence ID" value="CAB4716059.1"/>
    <property type="molecule type" value="Genomic_DNA"/>
</dbReference>
<dbReference type="SMART" id="SM00344">
    <property type="entry name" value="HTH_ASNC"/>
    <property type="match status" value="1"/>
</dbReference>
<dbReference type="InterPro" id="IPR036388">
    <property type="entry name" value="WH-like_DNA-bd_sf"/>
</dbReference>
<sequence length="146" mass="16174">MRDMADETVSIDKIDREILSILQTDGRIAWQTLGDRVHLSPNAVAERVRRLTRTDVIKGFRAEINQAALGRTLEAVIDARMPHTQGFDDAVMKRDDVLWAAHVTGESDVTLAVACNGTAGLDALLKWLQREGATETHTDVVLSKIR</sequence>
<evidence type="ECO:0000256" key="2">
    <source>
        <dbReference type="ARBA" id="ARBA00023125"/>
    </source>
</evidence>
<dbReference type="PRINTS" id="PR00033">
    <property type="entry name" value="HTHASNC"/>
</dbReference>
<keyword evidence="1" id="KW-0805">Transcription regulation</keyword>
<dbReference type="InterPro" id="IPR011008">
    <property type="entry name" value="Dimeric_a/b-barrel"/>
</dbReference>
<name>A0A6J6QYV0_9ZZZZ</name>
<accession>A0A6J6QYV0</accession>
<dbReference type="Pfam" id="PF01037">
    <property type="entry name" value="AsnC_trans_reg"/>
    <property type="match status" value="1"/>
</dbReference>
<proteinExistence type="predicted"/>
<dbReference type="SUPFAM" id="SSF46785">
    <property type="entry name" value="Winged helix' DNA-binding domain"/>
    <property type="match status" value="1"/>
</dbReference>
<keyword evidence="3" id="KW-0804">Transcription</keyword>
<evidence type="ECO:0000259" key="4">
    <source>
        <dbReference type="PROSITE" id="PS50956"/>
    </source>
</evidence>
<dbReference type="GO" id="GO:0043200">
    <property type="term" value="P:response to amino acid"/>
    <property type="evidence" value="ECO:0007669"/>
    <property type="project" value="TreeGrafter"/>
</dbReference>
<dbReference type="PROSITE" id="PS50956">
    <property type="entry name" value="HTH_ASNC_2"/>
    <property type="match status" value="1"/>
</dbReference>
<protein>
    <submittedName>
        <fullName evidence="5">Unannotated protein</fullName>
    </submittedName>
</protein>
<dbReference type="Pfam" id="PF13404">
    <property type="entry name" value="HTH_AsnC-type"/>
    <property type="match status" value="1"/>
</dbReference>
<dbReference type="PANTHER" id="PTHR30154:SF34">
    <property type="entry name" value="TRANSCRIPTIONAL REGULATOR AZLB"/>
    <property type="match status" value="1"/>
</dbReference>
<keyword evidence="2" id="KW-0238">DNA-binding</keyword>
<dbReference type="InterPro" id="IPR036390">
    <property type="entry name" value="WH_DNA-bd_sf"/>
</dbReference>